<dbReference type="HAMAP" id="MF_00048">
    <property type="entry name" value="UPF0102"/>
    <property type="match status" value="1"/>
</dbReference>
<dbReference type="PANTHER" id="PTHR34039:SF1">
    <property type="entry name" value="UPF0102 PROTEIN YRAN"/>
    <property type="match status" value="1"/>
</dbReference>
<dbReference type="InterPro" id="IPR011856">
    <property type="entry name" value="tRNA_endonuc-like_dom_sf"/>
</dbReference>
<dbReference type="KEGG" id="sgrg:L0C25_18020"/>
<dbReference type="InterPro" id="IPR011335">
    <property type="entry name" value="Restrct_endonuc-II-like"/>
</dbReference>
<dbReference type="InterPro" id="IPR003509">
    <property type="entry name" value="UPF0102_YraN-like"/>
</dbReference>
<gene>
    <name evidence="3" type="ORF">L0C25_18020</name>
</gene>
<dbReference type="CDD" id="cd20736">
    <property type="entry name" value="PoNe_Nuclease"/>
    <property type="match status" value="1"/>
</dbReference>
<protein>
    <recommendedName>
        <fullName evidence="2">UPF0102 protein L0C25_18020</fullName>
    </recommendedName>
</protein>
<dbReference type="Gene3D" id="3.40.1350.10">
    <property type="match status" value="1"/>
</dbReference>
<dbReference type="PANTHER" id="PTHR34039">
    <property type="entry name" value="UPF0102 PROTEIN YRAN"/>
    <property type="match status" value="1"/>
</dbReference>
<dbReference type="AlphaFoldDB" id="A0AA46TFX3"/>
<accession>A0AA46TFX3</accession>
<organism evidence="3 4">
    <name type="scientific">Solicola gregarius</name>
    <dbReference type="NCBI Taxonomy" id="2908642"/>
    <lineage>
        <taxon>Bacteria</taxon>
        <taxon>Bacillati</taxon>
        <taxon>Actinomycetota</taxon>
        <taxon>Actinomycetes</taxon>
        <taxon>Propionibacteriales</taxon>
        <taxon>Nocardioidaceae</taxon>
        <taxon>Solicola</taxon>
    </lineage>
</organism>
<dbReference type="RefSeq" id="WP_271633120.1">
    <property type="nucleotide sequence ID" value="NZ_CP094970.1"/>
</dbReference>
<keyword evidence="4" id="KW-1185">Reference proteome</keyword>
<evidence type="ECO:0000256" key="2">
    <source>
        <dbReference type="HAMAP-Rule" id="MF_00048"/>
    </source>
</evidence>
<dbReference type="Pfam" id="PF02021">
    <property type="entry name" value="UPF0102"/>
    <property type="match status" value="1"/>
</dbReference>
<proteinExistence type="inferred from homology"/>
<evidence type="ECO:0000313" key="3">
    <source>
        <dbReference type="EMBL" id="UYM04415.1"/>
    </source>
</evidence>
<name>A0AA46TFX3_9ACTN</name>
<evidence type="ECO:0000256" key="1">
    <source>
        <dbReference type="ARBA" id="ARBA00006738"/>
    </source>
</evidence>
<dbReference type="SUPFAM" id="SSF52980">
    <property type="entry name" value="Restriction endonuclease-like"/>
    <property type="match status" value="1"/>
</dbReference>
<dbReference type="NCBIfam" id="NF009154">
    <property type="entry name" value="PRK12497.3-3"/>
    <property type="match status" value="1"/>
</dbReference>
<comment type="similarity">
    <text evidence="1 2">Belongs to the UPF0102 family.</text>
</comment>
<dbReference type="Proteomes" id="UP001164390">
    <property type="component" value="Chromosome"/>
</dbReference>
<dbReference type="GO" id="GO:0003676">
    <property type="term" value="F:nucleic acid binding"/>
    <property type="evidence" value="ECO:0007669"/>
    <property type="project" value="InterPro"/>
</dbReference>
<reference evidence="3" key="1">
    <citation type="submission" date="2022-01" db="EMBL/GenBank/DDBJ databases">
        <title>Nocardioidaceae gen. sp. A5X3R13.</title>
        <authorList>
            <person name="Lopez Marin M.A."/>
            <person name="Uhlik O."/>
        </authorList>
    </citation>
    <scope>NUCLEOTIDE SEQUENCE</scope>
    <source>
        <strain evidence="3">A5X3R13</strain>
    </source>
</reference>
<dbReference type="NCBIfam" id="NF009150">
    <property type="entry name" value="PRK12497.1-3"/>
    <property type="match status" value="1"/>
</dbReference>
<dbReference type="EMBL" id="CP094970">
    <property type="protein sequence ID" value="UYM04415.1"/>
    <property type="molecule type" value="Genomic_DNA"/>
</dbReference>
<evidence type="ECO:0000313" key="4">
    <source>
        <dbReference type="Proteomes" id="UP001164390"/>
    </source>
</evidence>
<sequence>MATYEQRHSLGDYGERLAARHLRAAGMVILDRNYRCRHGEIDIVARDGDTLVVCEVKTRRNLAYGAPIEAVTPQKAARLRRLAAHWLADFGMSPPSVRIDVIGVVVPDRGAPRVECIAGVA</sequence>